<dbReference type="EMBL" id="BTSY01000001">
    <property type="protein sequence ID" value="GMT11611.1"/>
    <property type="molecule type" value="Genomic_DNA"/>
</dbReference>
<keyword evidence="2" id="KW-0732">Signal</keyword>
<feature type="transmembrane region" description="Helical" evidence="1">
    <location>
        <begin position="118"/>
        <end position="146"/>
    </location>
</feature>
<organism evidence="3 5">
    <name type="scientific">Pristionchus fissidentatus</name>
    <dbReference type="NCBI Taxonomy" id="1538716"/>
    <lineage>
        <taxon>Eukaryota</taxon>
        <taxon>Metazoa</taxon>
        <taxon>Ecdysozoa</taxon>
        <taxon>Nematoda</taxon>
        <taxon>Chromadorea</taxon>
        <taxon>Rhabditida</taxon>
        <taxon>Rhabditina</taxon>
        <taxon>Diplogasteromorpha</taxon>
        <taxon>Diplogasteroidea</taxon>
        <taxon>Neodiplogasteridae</taxon>
        <taxon>Pristionchus</taxon>
    </lineage>
</organism>
<dbReference type="AlphaFoldDB" id="A0AAV5UWJ2"/>
<feature type="signal peptide" evidence="2">
    <location>
        <begin position="1"/>
        <end position="18"/>
    </location>
</feature>
<dbReference type="Proteomes" id="UP001432322">
    <property type="component" value="Unassembled WGS sequence"/>
</dbReference>
<feature type="transmembrane region" description="Helical" evidence="1">
    <location>
        <begin position="85"/>
        <end position="106"/>
    </location>
</feature>
<protein>
    <recommendedName>
        <fullName evidence="6">Secreted protein</fullName>
    </recommendedName>
</protein>
<feature type="non-terminal residue" evidence="3">
    <location>
        <position position="1"/>
    </location>
</feature>
<keyword evidence="1" id="KW-1133">Transmembrane helix</keyword>
<sequence>FPFFLLLLLLLFFRNLFTQLCHLCILPHHSLPVPNIALGLTYQFLRNFLVLQYLALESGIVLQFLHQPHSFLRRLQTSFRFCYLFSAKLHLCCGLSTTLLCLSHLINHSRQLNPFTGTGIVAFLIVVFHPLLFSSPFLLSHFFFFLL</sequence>
<reference evidence="3" key="1">
    <citation type="submission" date="2023-10" db="EMBL/GenBank/DDBJ databases">
        <title>Genome assembly of Pristionchus species.</title>
        <authorList>
            <person name="Yoshida K."/>
            <person name="Sommer R.J."/>
        </authorList>
    </citation>
    <scope>NUCLEOTIDE SEQUENCE</scope>
    <source>
        <strain evidence="3">RS5133</strain>
    </source>
</reference>
<evidence type="ECO:0000256" key="1">
    <source>
        <dbReference type="SAM" id="Phobius"/>
    </source>
</evidence>
<evidence type="ECO:0000313" key="5">
    <source>
        <dbReference type="Proteomes" id="UP001432322"/>
    </source>
</evidence>
<evidence type="ECO:0000256" key="2">
    <source>
        <dbReference type="SAM" id="SignalP"/>
    </source>
</evidence>
<feature type="chain" id="PRO_5044714730" description="Secreted protein" evidence="2">
    <location>
        <begin position="19"/>
        <end position="147"/>
    </location>
</feature>
<name>A0AAV5UWJ2_9BILA</name>
<proteinExistence type="predicted"/>
<comment type="caution">
    <text evidence="3">The sequence shown here is derived from an EMBL/GenBank/DDBJ whole genome shotgun (WGS) entry which is preliminary data.</text>
</comment>
<evidence type="ECO:0000313" key="4">
    <source>
        <dbReference type="EMBL" id="GMT37308.1"/>
    </source>
</evidence>
<evidence type="ECO:0000313" key="3">
    <source>
        <dbReference type="EMBL" id="GMT11611.1"/>
    </source>
</evidence>
<keyword evidence="1" id="KW-0472">Membrane</keyword>
<dbReference type="EMBL" id="BTSY01000099">
    <property type="protein sequence ID" value="GMT37308.1"/>
    <property type="molecule type" value="Genomic_DNA"/>
</dbReference>
<keyword evidence="5" id="KW-1185">Reference proteome</keyword>
<feature type="non-terminal residue" evidence="3">
    <location>
        <position position="147"/>
    </location>
</feature>
<keyword evidence="1" id="KW-0812">Transmembrane</keyword>
<accession>A0AAV5UWJ2</accession>
<gene>
    <name evidence="4" type="ORF">PFISCL1PPCAC_28605</name>
    <name evidence="3" type="ORF">PFISCL1PPCAC_2908</name>
</gene>
<evidence type="ECO:0008006" key="6">
    <source>
        <dbReference type="Google" id="ProtNLM"/>
    </source>
</evidence>